<dbReference type="InterPro" id="IPR012337">
    <property type="entry name" value="RNaseH-like_sf"/>
</dbReference>
<dbReference type="EMBL" id="ADZX01000521">
    <property type="protein sequence ID" value="EFK96287.1"/>
    <property type="molecule type" value="Genomic_DNA"/>
</dbReference>
<dbReference type="Pfam" id="PF13701">
    <property type="entry name" value="DDE_Tnp_1_4"/>
    <property type="match status" value="1"/>
</dbReference>
<organism evidence="2">
    <name type="scientific">sediment metagenome</name>
    <dbReference type="NCBI Taxonomy" id="749907"/>
    <lineage>
        <taxon>unclassified sequences</taxon>
        <taxon>metagenomes</taxon>
        <taxon>ecological metagenomes</taxon>
    </lineage>
</organism>
<accession>D9PJI0</accession>
<evidence type="ECO:0000313" key="2">
    <source>
        <dbReference type="EMBL" id="EFK96287.1"/>
    </source>
</evidence>
<dbReference type="AlphaFoldDB" id="D9PJI0"/>
<dbReference type="InterPro" id="IPR025668">
    <property type="entry name" value="Tnp_DDE_dom"/>
</dbReference>
<evidence type="ECO:0000259" key="1">
    <source>
        <dbReference type="Pfam" id="PF13701"/>
    </source>
</evidence>
<dbReference type="SUPFAM" id="SSF53098">
    <property type="entry name" value="Ribonuclease H-like"/>
    <property type="match status" value="1"/>
</dbReference>
<reference evidence="2" key="1">
    <citation type="submission" date="2010-07" db="EMBL/GenBank/DDBJ databases">
        <authorList>
            <consortium name="CONSOLIDER consortium CSD2007-00005"/>
            <person name="Guazzaroni M.-E."/>
            <person name="Richter M."/>
            <person name="Garcia-Salamanca A."/>
            <person name="Yarza P."/>
            <person name="Ferrer M."/>
        </authorList>
    </citation>
    <scope>NUCLEOTIDE SEQUENCE</scope>
</reference>
<dbReference type="InterPro" id="IPR047960">
    <property type="entry name" value="Transpos_IS1380"/>
</dbReference>
<comment type="caution">
    <text evidence="2">The sequence shown here is derived from an EMBL/GenBank/DDBJ whole genome shotgun (WGS) entry which is preliminary data.</text>
</comment>
<protein>
    <submittedName>
        <fullName evidence="2">Transposase</fullName>
    </submittedName>
</protein>
<feature type="domain" description="Transposase DDE" evidence="1">
    <location>
        <begin position="13"/>
        <end position="439"/>
    </location>
</feature>
<proteinExistence type="predicted"/>
<name>D9PJI0_9ZZZZ</name>
<reference evidence="2" key="2">
    <citation type="journal article" date="2011" name="Microb. Ecol.">
        <title>Taxonomic and Functional Metagenomic Profiling of the Microbial Community in the Anoxic Sediment of a Sub-saline Shallow Lake (Laguna de Carrizo, Central Spain).</title>
        <authorList>
            <person name="Ferrer M."/>
            <person name="Guazzaroni M.E."/>
            <person name="Richter M."/>
            <person name="Garcia-Salamanca A."/>
            <person name="Yarza P."/>
            <person name="Suarez-Suarez A."/>
            <person name="Solano J."/>
            <person name="Alcaide M."/>
            <person name="van Dillewijn P."/>
            <person name="Molina-Henares M.A."/>
            <person name="Lopez-Cortes N."/>
            <person name="Al-Ramahi Y."/>
            <person name="Guerrero C."/>
            <person name="Acosta A."/>
            <person name="de Eugenio L.I."/>
            <person name="Martinez V."/>
            <person name="Marques S."/>
            <person name="Rojo F."/>
            <person name="Santero E."/>
            <person name="Genilloud O."/>
            <person name="Perez-Perez J."/>
            <person name="Rossello-Mora R."/>
            <person name="Ramos J.L."/>
        </authorList>
    </citation>
    <scope>NUCLEOTIDE SEQUENCE</scope>
</reference>
<sequence length="455" mass="51225">MDKPMLLENGCESIAIGFTDKKLSPHAGSAVFWKFLHPSGFVGKLRELLPHRLAESNNAIDPIDKALAFIQGLLCGAEKLTHVAYLRRDPVVPAITGIKRVSSQSTLSRFFAVFDSAGKNQRCFGPLWDWCIKRIKPRKEGFSLDFDSTRLLHEDGHQEGVKTGYTRAGLKPCLHPLLAVLEEAKLVAGFWLRPGNTSCANNIEGFTLEVLGRLPKWLKVRVVRADSGFCENGWLSLLEGQGLSYIVVARLMSPLRKLIVKGMDWQPTGVRGVTVAEILHHEKGWSWPRRLIVVRHEMKEKKRAGGKKLIEVPGYLFQALVTNLNKAHSPLAVWRDYNKRAGCECVIKELDEDFALPKLILSKFWATEAALSLAVISYNLVVLFQQKMGWQHERITTKSLRYWMFVTAGALVSHARKRGLELAVPPGQRDWWRRVWEKIACPYPNCNAVGHAAPP</sequence>
<dbReference type="NCBIfam" id="NF033539">
    <property type="entry name" value="transpos_IS1380"/>
    <property type="match status" value="1"/>
</dbReference>
<gene>
    <name evidence="2" type="ORF">LDC_1689</name>
</gene>